<dbReference type="HOGENOM" id="CLU_172301_0_0_5"/>
<organism evidence="1 2">
    <name type="scientific">Methylorubrum extorquens (strain DSM 6343 / CIP 106787 / DM4)</name>
    <name type="common">Methylobacterium extorquens</name>
    <dbReference type="NCBI Taxonomy" id="661410"/>
    <lineage>
        <taxon>Bacteria</taxon>
        <taxon>Pseudomonadati</taxon>
        <taxon>Pseudomonadota</taxon>
        <taxon>Alphaproteobacteria</taxon>
        <taxon>Hyphomicrobiales</taxon>
        <taxon>Methylobacteriaceae</taxon>
        <taxon>Methylorubrum</taxon>
    </lineage>
</organism>
<dbReference type="AlphaFoldDB" id="C7CFK5"/>
<accession>C7CFK5</accession>
<evidence type="ECO:0000313" key="1">
    <source>
        <dbReference type="EMBL" id="CAX26139.1"/>
    </source>
</evidence>
<dbReference type="RefSeq" id="WP_015823822.1">
    <property type="nucleotide sequence ID" value="NC_012988.1"/>
</dbReference>
<dbReference type="EMBL" id="FP103042">
    <property type="protein sequence ID" value="CAX26139.1"/>
    <property type="molecule type" value="Genomic_DNA"/>
</dbReference>
<proteinExistence type="predicted"/>
<dbReference type="Proteomes" id="UP000008070">
    <property type="component" value="Chromosome"/>
</dbReference>
<protein>
    <submittedName>
        <fullName evidence="1">Uncharacterized protein</fullName>
    </submittedName>
</protein>
<name>C7CFK5_METED</name>
<dbReference type="KEGG" id="mdi:METDI4511"/>
<reference evidence="2" key="1">
    <citation type="journal article" date="2009" name="PLoS ONE">
        <title>Methylobacterium genome sequences: a reference blueprint to investigate microbial metabolism of C1 compounds from natural and industrial sources.</title>
        <authorList>
            <person name="Vuilleumier S."/>
            <person name="Chistoserdova L."/>
            <person name="Lee M.-C."/>
            <person name="Bringel F."/>
            <person name="Lajus A."/>
            <person name="Zhou Y."/>
            <person name="Gourion B."/>
            <person name="Barbe V."/>
            <person name="Chang J."/>
            <person name="Cruveiller S."/>
            <person name="Dossat C."/>
            <person name="Gillett W."/>
            <person name="Gruffaz C."/>
            <person name="Haugen E."/>
            <person name="Hourcade E."/>
            <person name="Levy R."/>
            <person name="Mangenot S."/>
            <person name="Muller E."/>
            <person name="Nadalig T."/>
            <person name="Pagni M."/>
            <person name="Penny C."/>
            <person name="Peyraud R."/>
            <person name="Robinson D.G."/>
            <person name="Roche D."/>
            <person name="Rouy Z."/>
            <person name="Saenampechek C."/>
            <person name="Salvignol G."/>
            <person name="Vallenet D."/>
            <person name="Wu Z."/>
            <person name="Marx C.J."/>
            <person name="Vorholt J.A."/>
            <person name="Olson M.V."/>
            <person name="Kaul R."/>
            <person name="Weissenbach J."/>
            <person name="Medigue C."/>
            <person name="Lidstrom M.E."/>
        </authorList>
    </citation>
    <scope>NUCLEOTIDE SEQUENCE [LARGE SCALE GENOMIC DNA]</scope>
    <source>
        <strain evidence="2">DSM 6343 / CIP 106787 / DM4</strain>
    </source>
</reference>
<sequence length="90" mass="9463">MNLLFFTALLLPSGAHTTGKLALTPDQSDGGTSRLAWGGAEAQAEMVSMVGEKVVAAMEAANTLMTGGSHDQVIARYRELVADNTRRLTA</sequence>
<evidence type="ECO:0000313" key="2">
    <source>
        <dbReference type="Proteomes" id="UP000008070"/>
    </source>
</evidence>
<dbReference type="GeneID" id="72992774"/>
<gene>
    <name evidence="1" type="ORF">METD_I4511</name>
</gene>